<evidence type="ECO:0000313" key="4">
    <source>
        <dbReference type="Proteomes" id="UP000307768"/>
    </source>
</evidence>
<dbReference type="PANTHER" id="PTHR30204">
    <property type="entry name" value="REDOX-CYCLING DRUG-SENSING TRANSCRIPTIONAL ACTIVATOR SOXR"/>
    <property type="match status" value="1"/>
</dbReference>
<evidence type="ECO:0000259" key="2">
    <source>
        <dbReference type="PROSITE" id="PS50937"/>
    </source>
</evidence>
<gene>
    <name evidence="3" type="ORF">FE697_008835</name>
</gene>
<dbReference type="EMBL" id="VDFQ02000002">
    <property type="protein sequence ID" value="KAA1423675.1"/>
    <property type="molecule type" value="Genomic_DNA"/>
</dbReference>
<dbReference type="InterPro" id="IPR047057">
    <property type="entry name" value="MerR_fam"/>
</dbReference>
<dbReference type="SUPFAM" id="SSF46955">
    <property type="entry name" value="Putative DNA-binding domain"/>
    <property type="match status" value="1"/>
</dbReference>
<sequence length="221" mass="23282">MRISELAAASGVAVPTIKYYLREGLLPPGRATSATQASYDESHLQRLRLVRSLVEVGGLPLAKVRAVLDVLADPAPAPYTAVSDALAALPPYVVETPPFVRATSALDEIGLAYDPTSSAIAQLEAALAGLEAAGRPLDAAALGRYAAQIMVIARREVDAVEAQRDPEVPAELADVVEDIVLGTILVEPVILALRRLIHAALFRERHQGDSAAGDQKPAASR</sequence>
<dbReference type="InterPro" id="IPR009061">
    <property type="entry name" value="DNA-bd_dom_put_sf"/>
</dbReference>
<organism evidence="3 4">
    <name type="scientific">Mumia zhuanghuii</name>
    <dbReference type="NCBI Taxonomy" id="2585211"/>
    <lineage>
        <taxon>Bacteria</taxon>
        <taxon>Bacillati</taxon>
        <taxon>Actinomycetota</taxon>
        <taxon>Actinomycetes</taxon>
        <taxon>Propionibacteriales</taxon>
        <taxon>Nocardioidaceae</taxon>
        <taxon>Mumia</taxon>
    </lineage>
</organism>
<accession>A0A5Q6S003</accession>
<dbReference type="PROSITE" id="PS50937">
    <property type="entry name" value="HTH_MERR_2"/>
    <property type="match status" value="1"/>
</dbReference>
<evidence type="ECO:0000313" key="3">
    <source>
        <dbReference type="EMBL" id="KAA1423675.1"/>
    </source>
</evidence>
<keyword evidence="1" id="KW-0238">DNA-binding</keyword>
<comment type="caution">
    <text evidence="3">The sequence shown here is derived from an EMBL/GenBank/DDBJ whole genome shotgun (WGS) entry which is preliminary data.</text>
</comment>
<dbReference type="InterPro" id="IPR000551">
    <property type="entry name" value="MerR-type_HTH_dom"/>
</dbReference>
<dbReference type="GO" id="GO:0003677">
    <property type="term" value="F:DNA binding"/>
    <property type="evidence" value="ECO:0007669"/>
    <property type="project" value="UniProtKB-KW"/>
</dbReference>
<reference evidence="3 4" key="1">
    <citation type="submission" date="2019-09" db="EMBL/GenBank/DDBJ databases">
        <title>Mumia zhuanghuii sp. nov. isolated from the intestinal contents of plateau pika (Ochotona curzoniae) in the Qinghai-Tibet plateau of China.</title>
        <authorList>
            <person name="Tian Z."/>
        </authorList>
    </citation>
    <scope>NUCLEOTIDE SEQUENCE [LARGE SCALE GENOMIC DNA]</scope>
    <source>
        <strain evidence="4">350</strain>
    </source>
</reference>
<feature type="domain" description="HTH merR-type" evidence="2">
    <location>
        <begin position="1"/>
        <end position="70"/>
    </location>
</feature>
<dbReference type="SMART" id="SM00422">
    <property type="entry name" value="HTH_MERR"/>
    <property type="match status" value="1"/>
</dbReference>
<dbReference type="Pfam" id="PF13411">
    <property type="entry name" value="MerR_1"/>
    <property type="match status" value="1"/>
</dbReference>
<name>A0A5Q6S003_9ACTN</name>
<dbReference type="RefSeq" id="WP_149769194.1">
    <property type="nucleotide sequence ID" value="NZ_VDFQ02000002.1"/>
</dbReference>
<evidence type="ECO:0000256" key="1">
    <source>
        <dbReference type="ARBA" id="ARBA00023125"/>
    </source>
</evidence>
<proteinExistence type="predicted"/>
<dbReference type="PRINTS" id="PR00040">
    <property type="entry name" value="HTHMERR"/>
</dbReference>
<dbReference type="AlphaFoldDB" id="A0A5Q6S003"/>
<dbReference type="PANTHER" id="PTHR30204:SF98">
    <property type="entry name" value="HTH-TYPE TRANSCRIPTIONAL REGULATOR ADHR"/>
    <property type="match status" value="1"/>
</dbReference>
<dbReference type="Gene3D" id="1.10.1660.10">
    <property type="match status" value="1"/>
</dbReference>
<dbReference type="CDD" id="cd04780">
    <property type="entry name" value="HTH_MerR-like_sg5"/>
    <property type="match status" value="1"/>
</dbReference>
<dbReference type="Proteomes" id="UP000307768">
    <property type="component" value="Unassembled WGS sequence"/>
</dbReference>
<dbReference type="OrthoDB" id="5242095at2"/>
<protein>
    <submittedName>
        <fullName evidence="3">MerR family transcriptional regulator</fullName>
    </submittedName>
</protein>
<dbReference type="GO" id="GO:0003700">
    <property type="term" value="F:DNA-binding transcription factor activity"/>
    <property type="evidence" value="ECO:0007669"/>
    <property type="project" value="InterPro"/>
</dbReference>